<feature type="domain" description="MAE-28990/MAE-18760-like HEPN" evidence="1">
    <location>
        <begin position="5"/>
        <end position="199"/>
    </location>
</feature>
<evidence type="ECO:0000313" key="3">
    <source>
        <dbReference type="Proteomes" id="UP000235881"/>
    </source>
</evidence>
<evidence type="ECO:0000313" key="2">
    <source>
        <dbReference type="EMBL" id="PNF77539.1"/>
    </source>
</evidence>
<organism evidence="2 3">
    <name type="scientific">Stutzerimonas degradans</name>
    <dbReference type="NCBI Taxonomy" id="2968968"/>
    <lineage>
        <taxon>Bacteria</taxon>
        <taxon>Pseudomonadati</taxon>
        <taxon>Pseudomonadota</taxon>
        <taxon>Gammaproteobacteria</taxon>
        <taxon>Pseudomonadales</taxon>
        <taxon>Pseudomonadaceae</taxon>
        <taxon>Stutzerimonas</taxon>
    </lineage>
</organism>
<keyword evidence="3" id="KW-1185">Reference proteome</keyword>
<dbReference type="EMBL" id="POUK01000002">
    <property type="protein sequence ID" value="PNF77539.1"/>
    <property type="molecule type" value="Genomic_DNA"/>
</dbReference>
<name>A0A8E2QGE9_9GAMM</name>
<accession>A0A8E2QGE9</accession>
<evidence type="ECO:0000259" key="1">
    <source>
        <dbReference type="Pfam" id="PF18737"/>
    </source>
</evidence>
<protein>
    <recommendedName>
        <fullName evidence="1">MAE-28990/MAE-18760-like HEPN domain-containing protein</fullName>
    </recommendedName>
</protein>
<reference evidence="2 3" key="1">
    <citation type="submission" date="2018-01" db="EMBL/GenBank/DDBJ databases">
        <title>Denitrification phenotypes of diverse strains of Pseudomonas stutzeri.</title>
        <authorList>
            <person name="Milligan D.A."/>
            <person name="Bergaust L."/>
            <person name="Bakken L.R."/>
            <person name="Frostegard A."/>
        </authorList>
    </citation>
    <scope>NUCLEOTIDE SEQUENCE [LARGE SCALE GENOMIC DNA]</scope>
    <source>
        <strain evidence="2 3">DSM 50238</strain>
    </source>
</reference>
<dbReference type="RefSeq" id="WP_102828152.1">
    <property type="nucleotide sequence ID" value="NZ_CP065721.1"/>
</dbReference>
<dbReference type="AlphaFoldDB" id="A0A8E2QGE9"/>
<dbReference type="Proteomes" id="UP000235881">
    <property type="component" value="Unassembled WGS sequence"/>
</dbReference>
<gene>
    <name evidence="2" type="ORF">CXK95_07585</name>
</gene>
<proteinExistence type="predicted"/>
<dbReference type="InterPro" id="IPR040788">
    <property type="entry name" value="HEPN_MAE_28990"/>
</dbReference>
<dbReference type="Pfam" id="PF18737">
    <property type="entry name" value="HEPN_MAE_28990"/>
    <property type="match status" value="1"/>
</dbReference>
<comment type="caution">
    <text evidence="2">The sequence shown here is derived from an EMBL/GenBank/DDBJ whole genome shotgun (WGS) entry which is preliminary data.</text>
</comment>
<sequence>MTDVLDALTRDLDWRETEIATMRVLLSASSSNIQRRTLLRAAWAMLYAHYEGFCKEALTIYFDAISKAEVVCSELPASTQVFALAVPLNLLKHSSVPDFLEGVKKFHASYMEKAPVFPEVDTQSNLWPNVLNDLLVTADLSCSKILEHEVKLRTLVSRRNEIAHGKNNLIDEVSYYLGFEQAVYDVMYDLALQIDERLSCSPFKS</sequence>